<proteinExistence type="predicted"/>
<organism evidence="2 3">
    <name type="scientific">Taenia crassiceps</name>
    <dbReference type="NCBI Taxonomy" id="6207"/>
    <lineage>
        <taxon>Eukaryota</taxon>
        <taxon>Metazoa</taxon>
        <taxon>Spiralia</taxon>
        <taxon>Lophotrochozoa</taxon>
        <taxon>Platyhelminthes</taxon>
        <taxon>Cestoda</taxon>
        <taxon>Eucestoda</taxon>
        <taxon>Cyclophyllidea</taxon>
        <taxon>Taeniidae</taxon>
        <taxon>Taenia</taxon>
    </lineage>
</organism>
<dbReference type="PANTHER" id="PTHR12295:SF30">
    <property type="entry name" value="PROTEIN FURRY"/>
    <property type="match status" value="1"/>
</dbReference>
<name>A0ABR4Q5X4_9CEST</name>
<evidence type="ECO:0000313" key="2">
    <source>
        <dbReference type="EMBL" id="KAL5104972.1"/>
    </source>
</evidence>
<dbReference type="Proteomes" id="UP001651158">
    <property type="component" value="Unassembled WGS sequence"/>
</dbReference>
<gene>
    <name evidence="2" type="ORF">TcWFU_006781</name>
</gene>
<feature type="domain" description="Cell morphogenesis protein N-terminal" evidence="1">
    <location>
        <begin position="338"/>
        <end position="445"/>
    </location>
</feature>
<keyword evidence="3" id="KW-1185">Reference proteome</keyword>
<evidence type="ECO:0000259" key="1">
    <source>
        <dbReference type="Pfam" id="PF14222"/>
    </source>
</evidence>
<accession>A0ABR4Q5X4</accession>
<evidence type="ECO:0000313" key="3">
    <source>
        <dbReference type="Proteomes" id="UP001651158"/>
    </source>
</evidence>
<dbReference type="InterPro" id="IPR039867">
    <property type="entry name" value="Furry/Tao3/Mor2"/>
</dbReference>
<dbReference type="EMBL" id="JAKROA010000010">
    <property type="protein sequence ID" value="KAL5104972.1"/>
    <property type="molecule type" value="Genomic_DNA"/>
</dbReference>
<sequence>MRRRSHSATRLPWLRLDSAHSASAKAFLSLYNQRHHPLRLSILNPISRPCLLSLHFLHAILLSLAPCITDTGTPAGLAVIIQWLPKLWPYWPAELVRFGGEVVVVVVVVEEEEEEEEEKRGWVEMGGGRMHSLAHVLASRVSRQPADCTNPGELVLHSLLKQFASICQSKVESAIDEKVGNDLFKCMRLQEDMAFQQLLSALHTCAEHALPCLLQAINKWYDTQHSSGALYPFRRTATKTSGTRSHTLSAATGQTPALAGGRDLLIRSMHVEGSSTAIAAGSDGVSGTMSHSSGGMVVAGEAGSTVLPLSSTFATPQESTTSASWLTMSTSARENMAERRDLCIDILYCQALTSVLKQLPYHPGHDDIINKILDRSFKHFEYKENLQVKPNAENINTVADMYAKVVGELSQTRFNLVRQHFSTQLEHLRAKESSSHTMHSIISLLMVCEKWSHGGIMDCTNPS</sequence>
<reference evidence="2 3" key="1">
    <citation type="journal article" date="2022" name="Front. Cell. Infect. Microbiol.">
        <title>The Genomes of Two Strains of Taenia crassiceps the Animal Model for the Study of Human Cysticercosis.</title>
        <authorList>
            <person name="Bobes R.J."/>
            <person name="Estrada K."/>
            <person name="Rios-Valencia D.G."/>
            <person name="Calderon-Gallegos A."/>
            <person name="de la Torre P."/>
            <person name="Carrero J.C."/>
            <person name="Sanchez-Flores A."/>
            <person name="Laclette J.P."/>
        </authorList>
    </citation>
    <scope>NUCLEOTIDE SEQUENCE [LARGE SCALE GENOMIC DNA]</scope>
    <source>
        <strain evidence="2">WFUcys</strain>
    </source>
</reference>
<dbReference type="Pfam" id="PF14222">
    <property type="entry name" value="MOR2-PAG1_N"/>
    <property type="match status" value="1"/>
</dbReference>
<protein>
    <submittedName>
        <fullName evidence="2">Protein furry</fullName>
    </submittedName>
</protein>
<dbReference type="PANTHER" id="PTHR12295">
    <property type="entry name" value="FURRY-RELATED"/>
    <property type="match status" value="1"/>
</dbReference>
<dbReference type="InterPro" id="IPR025614">
    <property type="entry name" value="Cell_morpho_N"/>
</dbReference>
<comment type="caution">
    <text evidence="2">The sequence shown here is derived from an EMBL/GenBank/DDBJ whole genome shotgun (WGS) entry which is preliminary data.</text>
</comment>